<dbReference type="AlphaFoldDB" id="A0A814EF01"/>
<dbReference type="OrthoDB" id="10025649at2759"/>
<organism evidence="1 3">
    <name type="scientific">Adineta ricciae</name>
    <name type="common">Rotifer</name>
    <dbReference type="NCBI Taxonomy" id="249248"/>
    <lineage>
        <taxon>Eukaryota</taxon>
        <taxon>Metazoa</taxon>
        <taxon>Spiralia</taxon>
        <taxon>Gnathifera</taxon>
        <taxon>Rotifera</taxon>
        <taxon>Eurotatoria</taxon>
        <taxon>Bdelloidea</taxon>
        <taxon>Adinetida</taxon>
        <taxon>Adinetidae</taxon>
        <taxon>Adineta</taxon>
    </lineage>
</organism>
<evidence type="ECO:0000313" key="3">
    <source>
        <dbReference type="Proteomes" id="UP000663828"/>
    </source>
</evidence>
<dbReference type="EMBL" id="CAJNOR010000641">
    <property type="protein sequence ID" value="CAF0970076.1"/>
    <property type="molecule type" value="Genomic_DNA"/>
</dbReference>
<comment type="caution">
    <text evidence="1">The sequence shown here is derived from an EMBL/GenBank/DDBJ whole genome shotgun (WGS) entry which is preliminary data.</text>
</comment>
<accession>A0A814EF01</accession>
<gene>
    <name evidence="2" type="ORF">EDS130_LOCUS36027</name>
    <name evidence="1" type="ORF">XAT740_LOCUS11618</name>
</gene>
<keyword evidence="3" id="KW-1185">Reference proteome</keyword>
<dbReference type="Proteomes" id="UP000663828">
    <property type="component" value="Unassembled WGS sequence"/>
</dbReference>
<reference evidence="1" key="1">
    <citation type="submission" date="2021-02" db="EMBL/GenBank/DDBJ databases">
        <authorList>
            <person name="Nowell W R."/>
        </authorList>
    </citation>
    <scope>NUCLEOTIDE SEQUENCE</scope>
</reference>
<evidence type="ECO:0000313" key="2">
    <source>
        <dbReference type="EMBL" id="CAF1401348.1"/>
    </source>
</evidence>
<protein>
    <submittedName>
        <fullName evidence="1">Uncharacterized protein</fullName>
    </submittedName>
</protein>
<name>A0A814EF01_ADIRI</name>
<proteinExistence type="predicted"/>
<dbReference type="Proteomes" id="UP000663852">
    <property type="component" value="Unassembled WGS sequence"/>
</dbReference>
<evidence type="ECO:0000313" key="1">
    <source>
        <dbReference type="EMBL" id="CAF0970076.1"/>
    </source>
</evidence>
<dbReference type="EMBL" id="CAJNOJ010000327">
    <property type="protein sequence ID" value="CAF1401348.1"/>
    <property type="molecule type" value="Genomic_DNA"/>
</dbReference>
<sequence length="586" mass="67587">MALPSRNSNRHNFLMDIYNELQLIYKQNGFTALQKKCKEFEDKYPDFNFKECYFPAKFNASIHKIDSSSVRNYLHLLPDQDPNVHLRSLIPVNISNDGSVLFRAIVTLLGFSLEEDVLDLRIQCLIDILCNLHNYAYDHPDLLASLFDSEEANQGRWSSLVYERAQMDVPNVITVITLISLAKLIKMPIQSVYLPISTEELTNNVDHIYKKLNRIFYPFEEQEQSKRTTYKPIIILWWRTETDTIQYPNHVIPLLVQNDNNSNIKLSSLSSSQSTVKRTTSIQPQIMHNSLMIRARGTFILIITHMDNNKKDAEIVKQIINNIKTAIIELIKIVAQRAQPHDIIEIYLYDEKGSNILLILSCNANTAETDENFDRINAIKFNIFTSINISDCMSAFLDKIARQSTYYRDVFLVVASSYICSIQGSYESSIARYLQSMRSVNFHLIISSDQSASEKESLGFFRIPQVYSIQMAHNSYDIHHRLIIMYEKNHSSQQTEKLESTFIDTNIDINVEPILVRKTIHYKEIINSIDSVSEEHERVPVKSPELTTNRKSKIQCESNNIAATSSLNSNTSKHVFKPIEFSFSPR</sequence>